<proteinExistence type="predicted"/>
<keyword evidence="3" id="KW-1185">Reference proteome</keyword>
<protein>
    <submittedName>
        <fullName evidence="2">Uncharacterized protein</fullName>
    </submittedName>
</protein>
<feature type="compositionally biased region" description="Basic and acidic residues" evidence="1">
    <location>
        <begin position="84"/>
        <end position="99"/>
    </location>
</feature>
<evidence type="ECO:0000313" key="3">
    <source>
        <dbReference type="Proteomes" id="UP000054558"/>
    </source>
</evidence>
<feature type="region of interest" description="Disordered" evidence="1">
    <location>
        <begin position="29"/>
        <end position="116"/>
    </location>
</feature>
<sequence>MVPSLSPRSAAEGMRCTVVNPALKVDPTLIKQGNSENAARPLFSEGAGPRRLKFTQKRPRKTSSPRSLSDASTFTPSTTNDTQSHCHSEHLPERAEHDLAPACRNRLNNVPGSGGQ</sequence>
<evidence type="ECO:0000313" key="2">
    <source>
        <dbReference type="EMBL" id="GAQ92960.1"/>
    </source>
</evidence>
<feature type="compositionally biased region" description="Polar residues" evidence="1">
    <location>
        <begin position="64"/>
        <end position="83"/>
    </location>
</feature>
<reference evidence="2 3" key="1">
    <citation type="journal article" date="2014" name="Nat. Commun.">
        <title>Klebsormidium flaccidum genome reveals primary factors for plant terrestrial adaptation.</title>
        <authorList>
            <person name="Hori K."/>
            <person name="Maruyama F."/>
            <person name="Fujisawa T."/>
            <person name="Togashi T."/>
            <person name="Yamamoto N."/>
            <person name="Seo M."/>
            <person name="Sato S."/>
            <person name="Yamada T."/>
            <person name="Mori H."/>
            <person name="Tajima N."/>
            <person name="Moriyama T."/>
            <person name="Ikeuchi M."/>
            <person name="Watanabe M."/>
            <person name="Wada H."/>
            <person name="Kobayashi K."/>
            <person name="Saito M."/>
            <person name="Masuda T."/>
            <person name="Sasaki-Sekimoto Y."/>
            <person name="Mashiguchi K."/>
            <person name="Awai K."/>
            <person name="Shimojima M."/>
            <person name="Masuda S."/>
            <person name="Iwai M."/>
            <person name="Nobusawa T."/>
            <person name="Narise T."/>
            <person name="Kondo S."/>
            <person name="Saito H."/>
            <person name="Sato R."/>
            <person name="Murakawa M."/>
            <person name="Ihara Y."/>
            <person name="Oshima-Yamada Y."/>
            <person name="Ohtaka K."/>
            <person name="Satoh M."/>
            <person name="Sonobe K."/>
            <person name="Ishii M."/>
            <person name="Ohtani R."/>
            <person name="Kanamori-Sato M."/>
            <person name="Honoki R."/>
            <person name="Miyazaki D."/>
            <person name="Mochizuki H."/>
            <person name="Umetsu J."/>
            <person name="Higashi K."/>
            <person name="Shibata D."/>
            <person name="Kamiya Y."/>
            <person name="Sato N."/>
            <person name="Nakamura Y."/>
            <person name="Tabata S."/>
            <person name="Ida S."/>
            <person name="Kurokawa K."/>
            <person name="Ohta H."/>
        </authorList>
    </citation>
    <scope>NUCLEOTIDE SEQUENCE [LARGE SCALE GENOMIC DNA]</scope>
    <source>
        <strain evidence="2 3">NIES-2285</strain>
    </source>
</reference>
<accession>A0A1Y1IQ17</accession>
<dbReference type="EMBL" id="DF238173">
    <property type="protein sequence ID" value="GAQ92960.1"/>
    <property type="molecule type" value="Genomic_DNA"/>
</dbReference>
<gene>
    <name evidence="2" type="ORF">KFL_012240020</name>
</gene>
<evidence type="ECO:0000256" key="1">
    <source>
        <dbReference type="SAM" id="MobiDB-lite"/>
    </source>
</evidence>
<feature type="compositionally biased region" description="Polar residues" evidence="1">
    <location>
        <begin position="106"/>
        <end position="116"/>
    </location>
</feature>
<name>A0A1Y1IQ17_KLENI</name>
<dbReference type="AlphaFoldDB" id="A0A1Y1IQ17"/>
<feature type="compositionally biased region" description="Basic residues" evidence="1">
    <location>
        <begin position="50"/>
        <end position="63"/>
    </location>
</feature>
<organism evidence="2 3">
    <name type="scientific">Klebsormidium nitens</name>
    <name type="common">Green alga</name>
    <name type="synonym">Ulothrix nitens</name>
    <dbReference type="NCBI Taxonomy" id="105231"/>
    <lineage>
        <taxon>Eukaryota</taxon>
        <taxon>Viridiplantae</taxon>
        <taxon>Streptophyta</taxon>
        <taxon>Klebsormidiophyceae</taxon>
        <taxon>Klebsormidiales</taxon>
        <taxon>Klebsormidiaceae</taxon>
        <taxon>Klebsormidium</taxon>
    </lineage>
</organism>
<dbReference type="Proteomes" id="UP000054558">
    <property type="component" value="Unassembled WGS sequence"/>
</dbReference>